<keyword evidence="1 4" id="KW-0808">Transferase</keyword>
<dbReference type="OrthoDB" id="9790710at2"/>
<dbReference type="Pfam" id="PF13439">
    <property type="entry name" value="Glyco_transf_4"/>
    <property type="match status" value="1"/>
</dbReference>
<sequence length="381" mass="42946">MKILNICGYSWDIGGPPKIIYDHAIVQMSMGAEVTILTPISEGQKIYAIPEGAKVVTCKRHWFAKFWAEFSPELYSWIKQHGNEYDIIHIHGVWHFAGVAPYLAGITTAKCITTHGLLDRWTISKGYWKKYLFGLLFQKSILKKTELIQINNTDEQEDLKRFLGFQHSNVKIIPNGMNLSNFAKLPSKGLFREKFNLPTDKKIILFLSRINLKKGLDLLLPAFKTVANKREDCLLVMAGPDDGYLTETQNFIAENNLQNRIKLVGMLTGDDKLAAFADADIFALPSHSEGFSIATLEALISGIPSLLSDRVGFGEAIKETNAAYVVELNTESIVAGLYKMLDDELYCQKIAKNGVSLVKDRYDIELVARQLYTEFEKIARK</sequence>
<evidence type="ECO:0000313" key="5">
    <source>
        <dbReference type="Proteomes" id="UP000245489"/>
    </source>
</evidence>
<feature type="domain" description="Glycosyltransferase subfamily 4-like N-terminal" evidence="3">
    <location>
        <begin position="13"/>
        <end position="180"/>
    </location>
</feature>
<dbReference type="Pfam" id="PF00534">
    <property type="entry name" value="Glycos_transf_1"/>
    <property type="match status" value="1"/>
</dbReference>
<name>A0A316ETK6_9BACT</name>
<dbReference type="SUPFAM" id="SSF53756">
    <property type="entry name" value="UDP-Glycosyltransferase/glycogen phosphorylase"/>
    <property type="match status" value="1"/>
</dbReference>
<proteinExistence type="predicted"/>
<dbReference type="GO" id="GO:0016757">
    <property type="term" value="F:glycosyltransferase activity"/>
    <property type="evidence" value="ECO:0007669"/>
    <property type="project" value="InterPro"/>
</dbReference>
<evidence type="ECO:0000259" key="2">
    <source>
        <dbReference type="Pfam" id="PF00534"/>
    </source>
</evidence>
<dbReference type="InterPro" id="IPR028098">
    <property type="entry name" value="Glyco_trans_4-like_N"/>
</dbReference>
<feature type="domain" description="Glycosyl transferase family 1" evidence="2">
    <location>
        <begin position="191"/>
        <end position="354"/>
    </location>
</feature>
<dbReference type="InterPro" id="IPR001296">
    <property type="entry name" value="Glyco_trans_1"/>
</dbReference>
<dbReference type="AlphaFoldDB" id="A0A316ETK6"/>
<protein>
    <submittedName>
        <fullName evidence="4">Glycosyltransferase involved in cell wall biosynthesis</fullName>
    </submittedName>
</protein>
<dbReference type="PANTHER" id="PTHR46401:SF2">
    <property type="entry name" value="GLYCOSYLTRANSFERASE WBBK-RELATED"/>
    <property type="match status" value="1"/>
</dbReference>
<evidence type="ECO:0000259" key="3">
    <source>
        <dbReference type="Pfam" id="PF13439"/>
    </source>
</evidence>
<gene>
    <name evidence="4" type="ORF">LV89_02355</name>
</gene>
<dbReference type="Proteomes" id="UP000245489">
    <property type="component" value="Unassembled WGS sequence"/>
</dbReference>
<comment type="caution">
    <text evidence="4">The sequence shown here is derived from an EMBL/GenBank/DDBJ whole genome shotgun (WGS) entry which is preliminary data.</text>
</comment>
<accession>A0A316ETK6</accession>
<evidence type="ECO:0000256" key="1">
    <source>
        <dbReference type="ARBA" id="ARBA00022679"/>
    </source>
</evidence>
<evidence type="ECO:0000313" key="4">
    <source>
        <dbReference type="EMBL" id="PWK26510.1"/>
    </source>
</evidence>
<dbReference type="Gene3D" id="3.40.50.2000">
    <property type="entry name" value="Glycogen Phosphorylase B"/>
    <property type="match status" value="2"/>
</dbReference>
<dbReference type="RefSeq" id="WP_109743088.1">
    <property type="nucleotide sequence ID" value="NZ_QGGO01000011.1"/>
</dbReference>
<organism evidence="4 5">
    <name type="scientific">Arcicella aurantiaca</name>
    <dbReference type="NCBI Taxonomy" id="591202"/>
    <lineage>
        <taxon>Bacteria</taxon>
        <taxon>Pseudomonadati</taxon>
        <taxon>Bacteroidota</taxon>
        <taxon>Cytophagia</taxon>
        <taxon>Cytophagales</taxon>
        <taxon>Flectobacillaceae</taxon>
        <taxon>Arcicella</taxon>
    </lineage>
</organism>
<reference evidence="4 5" key="1">
    <citation type="submission" date="2018-05" db="EMBL/GenBank/DDBJ databases">
        <title>Genomic Encyclopedia of Archaeal and Bacterial Type Strains, Phase II (KMG-II): from individual species to whole genera.</title>
        <authorList>
            <person name="Goeker M."/>
        </authorList>
    </citation>
    <scope>NUCLEOTIDE SEQUENCE [LARGE SCALE GENOMIC DNA]</scope>
    <source>
        <strain evidence="4 5">DSM 22214</strain>
    </source>
</reference>
<keyword evidence="5" id="KW-1185">Reference proteome</keyword>
<dbReference type="EMBL" id="QGGO01000011">
    <property type="protein sequence ID" value="PWK26510.1"/>
    <property type="molecule type" value="Genomic_DNA"/>
</dbReference>
<dbReference type="GO" id="GO:0009103">
    <property type="term" value="P:lipopolysaccharide biosynthetic process"/>
    <property type="evidence" value="ECO:0007669"/>
    <property type="project" value="TreeGrafter"/>
</dbReference>
<dbReference type="PANTHER" id="PTHR46401">
    <property type="entry name" value="GLYCOSYLTRANSFERASE WBBK-RELATED"/>
    <property type="match status" value="1"/>
</dbReference>